<evidence type="ECO:0000313" key="3">
    <source>
        <dbReference type="Proteomes" id="UP000198211"/>
    </source>
</evidence>
<organism evidence="2 3">
    <name type="scientific">Phytophthora megakarya</name>
    <dbReference type="NCBI Taxonomy" id="4795"/>
    <lineage>
        <taxon>Eukaryota</taxon>
        <taxon>Sar</taxon>
        <taxon>Stramenopiles</taxon>
        <taxon>Oomycota</taxon>
        <taxon>Peronosporomycetes</taxon>
        <taxon>Peronosporales</taxon>
        <taxon>Peronosporaceae</taxon>
        <taxon>Phytophthora</taxon>
    </lineage>
</organism>
<comment type="caution">
    <text evidence="2">The sequence shown here is derived from an EMBL/GenBank/DDBJ whole genome shotgun (WGS) entry which is preliminary data.</text>
</comment>
<dbReference type="Proteomes" id="UP000198211">
    <property type="component" value="Unassembled WGS sequence"/>
</dbReference>
<protein>
    <recommendedName>
        <fullName evidence="4">Eukaryotic/viral aspartic protease</fullName>
    </recommendedName>
</protein>
<evidence type="ECO:0008006" key="4">
    <source>
        <dbReference type="Google" id="ProtNLM"/>
    </source>
</evidence>
<proteinExistence type="predicted"/>
<feature type="region of interest" description="Disordered" evidence="1">
    <location>
        <begin position="69"/>
        <end position="95"/>
    </location>
</feature>
<evidence type="ECO:0000256" key="1">
    <source>
        <dbReference type="SAM" id="MobiDB-lite"/>
    </source>
</evidence>
<keyword evidence="3" id="KW-1185">Reference proteome</keyword>
<feature type="compositionally biased region" description="Acidic residues" evidence="1">
    <location>
        <begin position="84"/>
        <end position="95"/>
    </location>
</feature>
<feature type="region of interest" description="Disordered" evidence="1">
    <location>
        <begin position="1"/>
        <end position="22"/>
    </location>
</feature>
<feature type="compositionally biased region" description="Basic and acidic residues" evidence="1">
    <location>
        <begin position="69"/>
        <end position="80"/>
    </location>
</feature>
<reference evidence="3" key="1">
    <citation type="submission" date="2017-03" db="EMBL/GenBank/DDBJ databases">
        <title>Phytopthora megakarya and P. palmivora, two closely related causual agents of cacao black pod achieved similar genome size and gene model numbers by different mechanisms.</title>
        <authorList>
            <person name="Ali S."/>
            <person name="Shao J."/>
            <person name="Larry D.J."/>
            <person name="Kronmiller B."/>
            <person name="Shen D."/>
            <person name="Strem M.D."/>
            <person name="Melnick R.L."/>
            <person name="Guiltinan M.J."/>
            <person name="Tyler B.M."/>
            <person name="Meinhardt L.W."/>
            <person name="Bailey B.A."/>
        </authorList>
    </citation>
    <scope>NUCLEOTIDE SEQUENCE [LARGE SCALE GENOMIC DNA]</scope>
    <source>
        <strain evidence="3">zdho120</strain>
    </source>
</reference>
<gene>
    <name evidence="2" type="ORF">PHMEG_00015359</name>
</gene>
<name>A0A225W2I2_9STRA</name>
<dbReference type="AlphaFoldDB" id="A0A225W2I2"/>
<dbReference type="EMBL" id="NBNE01002081">
    <property type="protein sequence ID" value="OWZ11594.1"/>
    <property type="molecule type" value="Genomic_DNA"/>
</dbReference>
<sequence length="107" mass="11946">MTNDKYLPEQPPAVERKENTTSARILAKPSEVSVAPRKLMLGHPGSDDRGDGLNYRYSRSLGYCRARRKIGEKPDTRPTKFSDAGDDEIGPAEDSVDMELTYISVMQ</sequence>
<evidence type="ECO:0000313" key="2">
    <source>
        <dbReference type="EMBL" id="OWZ11594.1"/>
    </source>
</evidence>
<accession>A0A225W2I2</accession>